<dbReference type="Gene3D" id="1.10.287.520">
    <property type="entry name" value="Helix hairpin bin"/>
    <property type="match status" value="1"/>
</dbReference>
<evidence type="ECO:0000256" key="1">
    <source>
        <dbReference type="ARBA" id="ARBA00004613"/>
    </source>
</evidence>
<feature type="disulfide bond" evidence="6">
    <location>
        <begin position="188"/>
        <end position="238"/>
    </location>
</feature>
<dbReference type="GO" id="GO:0030514">
    <property type="term" value="P:negative regulation of BMP signaling pathway"/>
    <property type="evidence" value="ECO:0007669"/>
    <property type="project" value="InterPro"/>
</dbReference>
<dbReference type="GO" id="GO:0009953">
    <property type="term" value="P:dorsal/ventral pattern formation"/>
    <property type="evidence" value="ECO:0007669"/>
    <property type="project" value="TreeGrafter"/>
</dbReference>
<evidence type="ECO:0000256" key="3">
    <source>
        <dbReference type="ARBA" id="ARBA00022473"/>
    </source>
</evidence>
<dbReference type="EMBL" id="JAZGQO010000015">
    <property type="protein sequence ID" value="KAK6169348.1"/>
    <property type="molecule type" value="Genomic_DNA"/>
</dbReference>
<keyword evidence="4" id="KW-0964">Secreted</keyword>
<feature type="signal peptide" evidence="8">
    <location>
        <begin position="1"/>
        <end position="19"/>
    </location>
</feature>
<dbReference type="Gene3D" id="2.10.90.10">
    <property type="entry name" value="Cystine-knot cytokines"/>
    <property type="match status" value="1"/>
</dbReference>
<comment type="caution">
    <text evidence="9">The sequence shown here is derived from an EMBL/GenBank/DDBJ whole genome shotgun (WGS) entry which is preliminary data.</text>
</comment>
<evidence type="ECO:0000313" key="10">
    <source>
        <dbReference type="Proteomes" id="UP001347796"/>
    </source>
</evidence>
<dbReference type="InterPro" id="IPR008717">
    <property type="entry name" value="Noggin"/>
</dbReference>
<feature type="compositionally biased region" description="Basic and acidic residues" evidence="7">
    <location>
        <begin position="37"/>
        <end position="50"/>
    </location>
</feature>
<dbReference type="SUPFAM" id="SSF57501">
    <property type="entry name" value="Cystine-knot cytokines"/>
    <property type="match status" value="1"/>
</dbReference>
<dbReference type="InterPro" id="IPR029034">
    <property type="entry name" value="Cystine-knot_cytokine"/>
</dbReference>
<evidence type="ECO:0000256" key="7">
    <source>
        <dbReference type="SAM" id="MobiDB-lite"/>
    </source>
</evidence>
<feature type="disulfide bond" evidence="6">
    <location>
        <begin position="157"/>
        <end position="196"/>
    </location>
</feature>
<comment type="similarity">
    <text evidence="2">Belongs to the noggin family.</text>
</comment>
<dbReference type="GO" id="GO:0045596">
    <property type="term" value="P:negative regulation of cell differentiation"/>
    <property type="evidence" value="ECO:0007669"/>
    <property type="project" value="InterPro"/>
</dbReference>
<evidence type="ECO:0000313" key="9">
    <source>
        <dbReference type="EMBL" id="KAK6169348.1"/>
    </source>
</evidence>
<dbReference type="Proteomes" id="UP001347796">
    <property type="component" value="Unassembled WGS sequence"/>
</dbReference>
<evidence type="ECO:0000256" key="8">
    <source>
        <dbReference type="SAM" id="SignalP"/>
    </source>
</evidence>
<dbReference type="GO" id="GO:0005615">
    <property type="term" value="C:extracellular space"/>
    <property type="evidence" value="ECO:0007669"/>
    <property type="project" value="TreeGrafter"/>
</dbReference>
<keyword evidence="3" id="KW-0217">Developmental protein</keyword>
<keyword evidence="5 8" id="KW-0732">Signal</keyword>
<proteinExistence type="inferred from homology"/>
<dbReference type="PANTHER" id="PTHR10494:SF6">
    <property type="entry name" value="NOGGIN"/>
    <property type="match status" value="1"/>
</dbReference>
<comment type="subcellular location">
    <subcellularLocation>
        <location evidence="1">Secreted</location>
    </subcellularLocation>
</comment>
<dbReference type="PANTHER" id="PTHR10494">
    <property type="entry name" value="BONE MORPHOGENETIC PROTEIN INHIBITOR, NOGGIN"/>
    <property type="match status" value="1"/>
</dbReference>
<sequence length="240" mass="28018">MWKLFQLLALVINLHSIASSSSQLYFRLLEADDPVSEKDIHHQDGHRPHPSDTLPIKDLIENPNTSYDPKPEDINRKILKHLIGNAYDKHYMSIKTPPERKNITTFTMVRGRPAGPRPKFVKVFKSIKHKNGPTFKLKVGKKERRKFQKYLWNYTYCPVKYVWKDLGIRFWPRWIKEGSCASSKQRSCSIPPGMSCRPSGSTTKTLLRWYCRNRTVENIPTDCEWLAFQYPIITKCSCSC</sequence>
<reference evidence="9 10" key="1">
    <citation type="submission" date="2024-01" db="EMBL/GenBank/DDBJ databases">
        <title>The genome of the rayed Mediterranean limpet Patella caerulea (Linnaeus, 1758).</title>
        <authorList>
            <person name="Anh-Thu Weber A."/>
            <person name="Halstead-Nussloch G."/>
        </authorList>
    </citation>
    <scope>NUCLEOTIDE SEQUENCE [LARGE SCALE GENOMIC DNA]</scope>
    <source>
        <strain evidence="9">AATW-2023a</strain>
        <tissue evidence="9">Whole specimen</tissue>
    </source>
</reference>
<evidence type="ECO:0000256" key="4">
    <source>
        <dbReference type="ARBA" id="ARBA00022525"/>
    </source>
</evidence>
<evidence type="ECO:0000256" key="6">
    <source>
        <dbReference type="PIRSR" id="PIRSR008129-1"/>
    </source>
</evidence>
<feature type="disulfide bond" evidence="6">
    <location>
        <begin position="180"/>
        <end position="236"/>
    </location>
</feature>
<keyword evidence="6" id="KW-1015">Disulfide bond</keyword>
<dbReference type="Pfam" id="PF05806">
    <property type="entry name" value="Noggin"/>
    <property type="match status" value="1"/>
</dbReference>
<evidence type="ECO:0000256" key="2">
    <source>
        <dbReference type="ARBA" id="ARBA00007480"/>
    </source>
</evidence>
<evidence type="ECO:0000256" key="5">
    <source>
        <dbReference type="ARBA" id="ARBA00022729"/>
    </source>
</evidence>
<organism evidence="9 10">
    <name type="scientific">Patella caerulea</name>
    <name type="common">Rayed Mediterranean limpet</name>
    <dbReference type="NCBI Taxonomy" id="87958"/>
    <lineage>
        <taxon>Eukaryota</taxon>
        <taxon>Metazoa</taxon>
        <taxon>Spiralia</taxon>
        <taxon>Lophotrochozoa</taxon>
        <taxon>Mollusca</taxon>
        <taxon>Gastropoda</taxon>
        <taxon>Patellogastropoda</taxon>
        <taxon>Patelloidea</taxon>
        <taxon>Patellidae</taxon>
        <taxon>Patella</taxon>
    </lineage>
</organism>
<feature type="chain" id="PRO_5043041315" description="Noggin" evidence="8">
    <location>
        <begin position="20"/>
        <end position="240"/>
    </location>
</feature>
<dbReference type="PIRSF" id="PIRSF008129">
    <property type="entry name" value="Noggin"/>
    <property type="match status" value="1"/>
</dbReference>
<gene>
    <name evidence="9" type="ORF">SNE40_020420</name>
</gene>
<feature type="disulfide bond" evidence="6">
    <location>
        <begin position="211"/>
        <end position="223"/>
    </location>
</feature>
<protein>
    <recommendedName>
        <fullName evidence="11">Noggin</fullName>
    </recommendedName>
</protein>
<evidence type="ECO:0008006" key="11">
    <source>
        <dbReference type="Google" id="ProtNLM"/>
    </source>
</evidence>
<dbReference type="AlphaFoldDB" id="A0AAN8GAJ5"/>
<keyword evidence="10" id="KW-1185">Reference proteome</keyword>
<feature type="region of interest" description="Disordered" evidence="7">
    <location>
        <begin position="37"/>
        <end position="56"/>
    </location>
</feature>
<name>A0AAN8GAJ5_PATCE</name>
<accession>A0AAN8GAJ5</accession>